<keyword evidence="1" id="KW-0812">Transmembrane</keyword>
<evidence type="ECO:0000313" key="3">
    <source>
        <dbReference type="Proteomes" id="UP000003163"/>
    </source>
</evidence>
<evidence type="ECO:0008006" key="4">
    <source>
        <dbReference type="Google" id="ProtNLM"/>
    </source>
</evidence>
<dbReference type="Proteomes" id="UP000003163">
    <property type="component" value="Unassembled WGS sequence"/>
</dbReference>
<gene>
    <name evidence="2" type="ORF">EDEG_02771</name>
</gene>
<protein>
    <recommendedName>
        <fullName evidence="4">Transmembrane protein</fullName>
    </recommendedName>
</protein>
<dbReference type="AlphaFoldDB" id="J9DJM9"/>
<keyword evidence="3" id="KW-1185">Reference proteome</keyword>
<proteinExistence type="predicted"/>
<keyword evidence="1" id="KW-0472">Membrane</keyword>
<evidence type="ECO:0000313" key="2">
    <source>
        <dbReference type="EMBL" id="EJW02830.1"/>
    </source>
</evidence>
<feature type="transmembrane region" description="Helical" evidence="1">
    <location>
        <begin position="7"/>
        <end position="27"/>
    </location>
</feature>
<feature type="transmembrane region" description="Helical" evidence="1">
    <location>
        <begin position="39"/>
        <end position="60"/>
    </location>
</feature>
<organism evidence="2 3">
    <name type="scientific">Edhazardia aedis (strain USNM 41457)</name>
    <name type="common">Microsporidian parasite</name>
    <dbReference type="NCBI Taxonomy" id="1003232"/>
    <lineage>
        <taxon>Eukaryota</taxon>
        <taxon>Fungi</taxon>
        <taxon>Fungi incertae sedis</taxon>
        <taxon>Microsporidia</taxon>
        <taxon>Edhazardia</taxon>
    </lineage>
</organism>
<name>J9DJM9_EDHAE</name>
<dbReference type="VEuPathDB" id="MicrosporidiaDB:EDEG_02771"/>
<reference evidence="3" key="2">
    <citation type="submission" date="2015-07" db="EMBL/GenBank/DDBJ databases">
        <title>Contrasting host-pathogen interactions and genome evolution in two generalist and specialist microsporidian pathogens of mosquitoes.</title>
        <authorList>
            <consortium name="The Broad Institute Genomics Platform"/>
            <consortium name="The Broad Institute Genome Sequencing Center for Infectious Disease"/>
            <person name="Cuomo C.A."/>
            <person name="Sanscrainte N.D."/>
            <person name="Goldberg J.M."/>
            <person name="Heiman D."/>
            <person name="Young S."/>
            <person name="Zeng Q."/>
            <person name="Becnel J.J."/>
            <person name="Birren B.W."/>
        </authorList>
    </citation>
    <scope>NUCLEOTIDE SEQUENCE [LARGE SCALE GENOMIC DNA]</scope>
    <source>
        <strain evidence="3">USNM 41457</strain>
    </source>
</reference>
<keyword evidence="1" id="KW-1133">Transmembrane helix</keyword>
<reference evidence="2 3" key="1">
    <citation type="submission" date="2011-08" db="EMBL/GenBank/DDBJ databases">
        <authorList>
            <person name="Liu Z.J."/>
            <person name="Shi F.L."/>
            <person name="Lu J.Q."/>
            <person name="Li M."/>
            <person name="Wang Z.L."/>
        </authorList>
    </citation>
    <scope>NUCLEOTIDE SEQUENCE [LARGE SCALE GENOMIC DNA]</scope>
    <source>
        <strain evidence="2 3">USNM 41457</strain>
    </source>
</reference>
<accession>J9DJM9</accession>
<sequence>MVFSYILCLTNTLTFFIVYIRLLNFLFRLIASKLSVFSYFFKNIVMLIILKIFIISFYCFKRVIYIRLLHLWLLLFQKNNVLTYLNLKCKPIFLTNSKICILIRILSIRSILSNLNMFSEKFINSLTSC</sequence>
<dbReference type="HOGENOM" id="CLU_1948783_0_0_1"/>
<dbReference type="EMBL" id="AFBI03000054">
    <property type="protein sequence ID" value="EJW02830.1"/>
    <property type="molecule type" value="Genomic_DNA"/>
</dbReference>
<dbReference type="InParanoid" id="J9DJM9"/>
<evidence type="ECO:0000256" key="1">
    <source>
        <dbReference type="SAM" id="Phobius"/>
    </source>
</evidence>
<comment type="caution">
    <text evidence="2">The sequence shown here is derived from an EMBL/GenBank/DDBJ whole genome shotgun (WGS) entry which is preliminary data.</text>
</comment>